<gene>
    <name evidence="1" type="ORF">JIP62_07135</name>
</gene>
<accession>A0ABX7BQI2</accession>
<protein>
    <submittedName>
        <fullName evidence="1">Uncharacterized protein</fullName>
    </submittedName>
</protein>
<dbReference type="EMBL" id="CP067977">
    <property type="protein sequence ID" value="QQQ19852.1"/>
    <property type="molecule type" value="Genomic_DNA"/>
</dbReference>
<evidence type="ECO:0000313" key="1">
    <source>
        <dbReference type="EMBL" id="QQQ19852.1"/>
    </source>
</evidence>
<proteinExistence type="predicted"/>
<dbReference type="Proteomes" id="UP000595448">
    <property type="component" value="Chromosome"/>
</dbReference>
<evidence type="ECO:0000313" key="2">
    <source>
        <dbReference type="Proteomes" id="UP000595448"/>
    </source>
</evidence>
<keyword evidence="2" id="KW-1185">Reference proteome</keyword>
<sequence>MHKGASKKQALTAEDLAELVDCYRRIQKLHASLNYASPQQLPLLAASATVKAAWAELSGAMVLGPWAWPSDAVPVDGIARASAPRVVMPPLSER</sequence>
<dbReference type="RefSeq" id="WP_201104300.1">
    <property type="nucleotide sequence ID" value="NZ_CP067977.1"/>
</dbReference>
<organism evidence="1 2">
    <name type="scientific">Brevundimonas vitisensis</name>
    <dbReference type="NCBI Taxonomy" id="2800818"/>
    <lineage>
        <taxon>Bacteria</taxon>
        <taxon>Pseudomonadati</taxon>
        <taxon>Pseudomonadota</taxon>
        <taxon>Alphaproteobacteria</taxon>
        <taxon>Caulobacterales</taxon>
        <taxon>Caulobacteraceae</taxon>
        <taxon>Brevundimonas</taxon>
    </lineage>
</organism>
<name>A0ABX7BQI2_9CAUL</name>
<reference evidence="1 2" key="1">
    <citation type="submission" date="2021-01" db="EMBL/GenBank/DDBJ databases">
        <title>Brevundimonas vitis sp. nov., an bacterium isolated from grape (Vitis vinifera).</title>
        <authorList>
            <person name="Jiang L."/>
            <person name="Lee J."/>
        </authorList>
    </citation>
    <scope>NUCLEOTIDE SEQUENCE [LARGE SCALE GENOMIC DNA]</scope>
    <source>
        <strain evidence="1 2">GRTSA-9</strain>
    </source>
</reference>